<dbReference type="PROSITE" id="PS51371">
    <property type="entry name" value="CBS"/>
    <property type="match status" value="2"/>
</dbReference>
<keyword evidence="7" id="KW-0677">Repeat</keyword>
<feature type="disulfide bond" evidence="12">
    <location>
        <begin position="29"/>
        <end position="69"/>
    </location>
</feature>
<dbReference type="GO" id="GO:0004865">
    <property type="term" value="F:protein serine/threonine phosphatase inhibitor activity"/>
    <property type="evidence" value="ECO:0007669"/>
    <property type="project" value="TreeGrafter"/>
</dbReference>
<evidence type="ECO:0000256" key="11">
    <source>
        <dbReference type="PROSITE-ProRule" id="PRU00703"/>
    </source>
</evidence>
<evidence type="ECO:0000256" key="14">
    <source>
        <dbReference type="SAM" id="SignalP"/>
    </source>
</evidence>
<feature type="binding site" description="axial binding residue" evidence="12">
    <location>
        <position position="47"/>
    </location>
    <ligand>
        <name>heme</name>
        <dbReference type="ChEBI" id="CHEBI:30413"/>
    </ligand>
    <ligandPart>
        <name>Fe</name>
        <dbReference type="ChEBI" id="CHEBI:18248"/>
    </ligandPart>
</feature>
<feature type="domain" description="CBS" evidence="15">
    <location>
        <begin position="380"/>
        <end position="437"/>
    </location>
</feature>
<evidence type="ECO:0000256" key="9">
    <source>
        <dbReference type="ARBA" id="ARBA00023157"/>
    </source>
</evidence>
<keyword evidence="10" id="KW-0449">Lipoprotein</keyword>
<dbReference type="InterPro" id="IPR008427">
    <property type="entry name" value="Extracellular_membr_CFEM_dom"/>
</dbReference>
<dbReference type="Proteomes" id="UP000566819">
    <property type="component" value="Unassembled WGS sequence"/>
</dbReference>
<dbReference type="CDD" id="cd02205">
    <property type="entry name" value="CBS_pair_SF"/>
    <property type="match status" value="1"/>
</dbReference>
<feature type="domain" description="CBS" evidence="15">
    <location>
        <begin position="304"/>
        <end position="362"/>
    </location>
</feature>
<dbReference type="GO" id="GO:0046872">
    <property type="term" value="F:metal ion binding"/>
    <property type="evidence" value="ECO:0007669"/>
    <property type="project" value="UniProtKB-UniRule"/>
</dbReference>
<feature type="compositionally biased region" description="Low complexity" evidence="13">
    <location>
        <begin position="584"/>
        <end position="596"/>
    </location>
</feature>
<feature type="disulfide bond" evidence="12">
    <location>
        <begin position="33"/>
        <end position="64"/>
    </location>
</feature>
<name>A0A8H4RZE8_9HELO</name>
<evidence type="ECO:0000256" key="1">
    <source>
        <dbReference type="ARBA" id="ARBA00004589"/>
    </source>
</evidence>
<evidence type="ECO:0000256" key="5">
    <source>
        <dbReference type="ARBA" id="ARBA00022622"/>
    </source>
</evidence>
<dbReference type="PANTHER" id="PTHR13780">
    <property type="entry name" value="AMP-ACTIVATED PROTEIN KINASE, GAMMA REGULATORY SUBUNIT"/>
    <property type="match status" value="1"/>
</dbReference>
<evidence type="ECO:0000256" key="2">
    <source>
        <dbReference type="ARBA" id="ARBA00004613"/>
    </source>
</evidence>
<sequence>MQFPTVSTIVLALATAVMAQIDLSGLPDCAQVCFVDNLVNTACNSTDIVCLCGDSTYFTDTEVCVLTDCDTADAENLVLNEALERLQQLALSPFHNSTPTYEQNLYYYCDTFTIFHRLTASKHPNRPPDMADPTLPADAPPRKSTESPRNGGTISHRSSFAENLRHSPRSQRHPSFTQAAVQELLNHPPATKTGDPRFVGRDWRNIRVGELVTKNEVRWADLDTDVQTAASLLIEAGPPNVILLRENPNNTNAYGTFDYNDLNAYLLVVVGLASPEQTQLAEFQALATRAREGKPILLRETSILKKPELPVTLSESDDLSKAMEHFGGGVHRILVQKDGSNEVVGILSQLKLVKFLWDNGTSFPSIDQLYPMILKDLNIGTPSTIAINGDKPLTDALQLMSNEGLTSVPVVDNALNVVGNISTADVKLLTSSASLPLLKSTCIHFVSVILSERGIGDGKDSFPVFHVSPYSTLAHTVAKLVATRSHRMWIVESSSPSPSNPATPLSTPSISHAVLVSPSSSNPTSPSLSGSFPAVSAAALPGARISGRLTGVVSLTDVLNLFARQSGLHPTNPNEQRERRRRSSSSSLRPSIDSVRGSSIDMRR</sequence>
<dbReference type="Pfam" id="PF00571">
    <property type="entry name" value="CBS"/>
    <property type="match status" value="2"/>
</dbReference>
<feature type="domain" description="CFEM" evidence="16">
    <location>
        <begin position="1"/>
        <end position="113"/>
    </location>
</feature>
<comment type="caution">
    <text evidence="17">The sequence shown here is derived from an EMBL/GenBank/DDBJ whole genome shotgun (WGS) entry which is preliminary data.</text>
</comment>
<keyword evidence="5" id="KW-0472">Membrane</keyword>
<evidence type="ECO:0000256" key="8">
    <source>
        <dbReference type="ARBA" id="ARBA00023122"/>
    </source>
</evidence>
<evidence type="ECO:0000256" key="6">
    <source>
        <dbReference type="ARBA" id="ARBA00022729"/>
    </source>
</evidence>
<reference evidence="17 18" key="1">
    <citation type="submission" date="2020-03" db="EMBL/GenBank/DDBJ databases">
        <title>Draft Genome Sequence of Cudoniella acicularis.</title>
        <authorList>
            <person name="Buettner E."/>
            <person name="Kellner H."/>
        </authorList>
    </citation>
    <scope>NUCLEOTIDE SEQUENCE [LARGE SCALE GENOMIC DNA]</scope>
    <source>
        <strain evidence="17 18">DSM 108380</strain>
    </source>
</reference>
<dbReference type="InterPro" id="IPR000644">
    <property type="entry name" value="CBS_dom"/>
</dbReference>
<evidence type="ECO:0000256" key="3">
    <source>
        <dbReference type="ARBA" id="ARBA00010031"/>
    </source>
</evidence>
<dbReference type="EMBL" id="JAAMPI010000005">
    <property type="protein sequence ID" value="KAF4637945.1"/>
    <property type="molecule type" value="Genomic_DNA"/>
</dbReference>
<evidence type="ECO:0000259" key="15">
    <source>
        <dbReference type="PROSITE" id="PS51371"/>
    </source>
</evidence>
<dbReference type="InterPro" id="IPR050511">
    <property type="entry name" value="AMPK_gamma/SDS23_families"/>
</dbReference>
<feature type="compositionally biased region" description="Polar residues" evidence="13">
    <location>
        <begin position="147"/>
        <end position="156"/>
    </location>
</feature>
<keyword evidence="9 12" id="KW-1015">Disulfide bond</keyword>
<feature type="signal peptide" evidence="14">
    <location>
        <begin position="1"/>
        <end position="19"/>
    </location>
</feature>
<keyword evidence="18" id="KW-1185">Reference proteome</keyword>
<keyword evidence="6 14" id="KW-0732">Signal</keyword>
<feature type="region of interest" description="Disordered" evidence="13">
    <location>
        <begin position="122"/>
        <end position="156"/>
    </location>
</feature>
<dbReference type="Pfam" id="PF05730">
    <property type="entry name" value="CFEM"/>
    <property type="match status" value="1"/>
</dbReference>
<dbReference type="GO" id="GO:0098552">
    <property type="term" value="C:side of membrane"/>
    <property type="evidence" value="ECO:0007669"/>
    <property type="project" value="UniProtKB-KW"/>
</dbReference>
<feature type="chain" id="PRO_5034712441" description="Protein sds23" evidence="14">
    <location>
        <begin position="20"/>
        <end position="604"/>
    </location>
</feature>
<evidence type="ECO:0000256" key="12">
    <source>
        <dbReference type="PROSITE-ProRule" id="PRU01356"/>
    </source>
</evidence>
<proteinExistence type="inferred from homology"/>
<accession>A0A8H4RZE8</accession>
<keyword evidence="12" id="KW-0349">Heme</keyword>
<dbReference type="SMART" id="SM00116">
    <property type="entry name" value="CBS"/>
    <property type="match status" value="3"/>
</dbReference>
<dbReference type="GO" id="GO:0005576">
    <property type="term" value="C:extracellular region"/>
    <property type="evidence" value="ECO:0007669"/>
    <property type="project" value="UniProtKB-SubCell"/>
</dbReference>
<feature type="region of interest" description="Disordered" evidence="13">
    <location>
        <begin position="566"/>
        <end position="604"/>
    </location>
</feature>
<keyword evidence="5" id="KW-0325">Glycoprotein</keyword>
<comment type="caution">
    <text evidence="12">Lacks conserved residue(s) required for the propagation of feature annotation.</text>
</comment>
<dbReference type="AlphaFoldDB" id="A0A8H4RZE8"/>
<keyword evidence="5" id="KW-0336">GPI-anchor</keyword>
<dbReference type="SUPFAM" id="SSF54631">
    <property type="entry name" value="CBS-domain pair"/>
    <property type="match status" value="2"/>
</dbReference>
<keyword evidence="4" id="KW-0964">Secreted</keyword>
<evidence type="ECO:0000256" key="10">
    <source>
        <dbReference type="ARBA" id="ARBA00023288"/>
    </source>
</evidence>
<evidence type="ECO:0000259" key="16">
    <source>
        <dbReference type="PROSITE" id="PS52012"/>
    </source>
</evidence>
<evidence type="ECO:0000313" key="18">
    <source>
        <dbReference type="Proteomes" id="UP000566819"/>
    </source>
</evidence>
<dbReference type="OrthoDB" id="449052at2759"/>
<dbReference type="PANTHER" id="PTHR13780:SF36">
    <property type="entry name" value="CBS DOMAIN-CONTAINING PROTEIN"/>
    <property type="match status" value="1"/>
</dbReference>
<evidence type="ECO:0000256" key="4">
    <source>
        <dbReference type="ARBA" id="ARBA00022525"/>
    </source>
</evidence>
<keyword evidence="8 11" id="KW-0129">CBS domain</keyword>
<feature type="disulfide bond" evidence="12">
    <location>
        <begin position="43"/>
        <end position="50"/>
    </location>
</feature>
<evidence type="ECO:0000256" key="7">
    <source>
        <dbReference type="ARBA" id="ARBA00022737"/>
    </source>
</evidence>
<keyword evidence="12" id="KW-0479">Metal-binding</keyword>
<dbReference type="InterPro" id="IPR046342">
    <property type="entry name" value="CBS_dom_sf"/>
</dbReference>
<evidence type="ECO:0000256" key="13">
    <source>
        <dbReference type="SAM" id="MobiDB-lite"/>
    </source>
</evidence>
<comment type="subcellular location">
    <subcellularLocation>
        <location evidence="1">Membrane</location>
        <topology evidence="1">Lipid-anchor</topology>
        <topology evidence="1">GPI-anchor</topology>
    </subcellularLocation>
    <subcellularLocation>
        <location evidence="2">Secreted</location>
    </subcellularLocation>
</comment>
<dbReference type="PROSITE" id="PS52012">
    <property type="entry name" value="CFEM"/>
    <property type="match status" value="1"/>
</dbReference>
<dbReference type="GO" id="GO:0042149">
    <property type="term" value="P:cellular response to glucose starvation"/>
    <property type="evidence" value="ECO:0007669"/>
    <property type="project" value="TreeGrafter"/>
</dbReference>
<comment type="similarity">
    <text evidence="3">Belongs to the RBT5 family.</text>
</comment>
<keyword evidence="12" id="KW-0408">Iron</keyword>
<dbReference type="Gene3D" id="3.10.580.10">
    <property type="entry name" value="CBS-domain"/>
    <property type="match status" value="2"/>
</dbReference>
<evidence type="ECO:0008006" key="19">
    <source>
        <dbReference type="Google" id="ProtNLM"/>
    </source>
</evidence>
<gene>
    <name evidence="17" type="ORF">G7Y89_g150</name>
</gene>
<organism evidence="17 18">
    <name type="scientific">Cudoniella acicularis</name>
    <dbReference type="NCBI Taxonomy" id="354080"/>
    <lineage>
        <taxon>Eukaryota</taxon>
        <taxon>Fungi</taxon>
        <taxon>Dikarya</taxon>
        <taxon>Ascomycota</taxon>
        <taxon>Pezizomycotina</taxon>
        <taxon>Leotiomycetes</taxon>
        <taxon>Helotiales</taxon>
        <taxon>Tricladiaceae</taxon>
        <taxon>Cudoniella</taxon>
    </lineage>
</organism>
<protein>
    <recommendedName>
        <fullName evidence="19">Protein sds23</fullName>
    </recommendedName>
</protein>
<evidence type="ECO:0000313" key="17">
    <source>
        <dbReference type="EMBL" id="KAF4637945.1"/>
    </source>
</evidence>